<evidence type="ECO:0000313" key="7">
    <source>
        <dbReference type="Proteomes" id="UP000216173"/>
    </source>
</evidence>
<sequence>MNAYKNKQQQGFTLIELMIVVAVIGVLAAIAIPQYQNYVKKSEAAAAVATVRSLTTNIDTYIADAGTFPSDSNFTDIGAAAGMNKLGTIALDTASKTVKLTFLANNSVYENQETVVMTKGTDGLWTCTVPTGVTLKGCTAAAATPPTPPTPPTP</sequence>
<evidence type="ECO:0000313" key="6">
    <source>
        <dbReference type="EMBL" id="PAR21071.1"/>
    </source>
</evidence>
<keyword evidence="5" id="KW-1133">Transmembrane helix</keyword>
<dbReference type="EMBL" id="NMSH01000011">
    <property type="protein sequence ID" value="PAR21071.1"/>
    <property type="molecule type" value="Genomic_DNA"/>
</dbReference>
<comment type="similarity">
    <text evidence="1 4">Belongs to the N-Me-Phe pilin family.</text>
</comment>
<accession>A0A271VSM2</accession>
<dbReference type="RefSeq" id="WP_095458108.1">
    <property type="nucleotide sequence ID" value="NZ_NMSH01000011.1"/>
</dbReference>
<dbReference type="GO" id="GO:0015627">
    <property type="term" value="C:type II protein secretion system complex"/>
    <property type="evidence" value="ECO:0007669"/>
    <property type="project" value="InterPro"/>
</dbReference>
<dbReference type="GO" id="GO:0043107">
    <property type="term" value="P:type IV pilus-dependent motility"/>
    <property type="evidence" value="ECO:0007669"/>
    <property type="project" value="TreeGrafter"/>
</dbReference>
<gene>
    <name evidence="6" type="ORF">CGU03_08855</name>
</gene>
<evidence type="ECO:0000256" key="1">
    <source>
        <dbReference type="ARBA" id="ARBA00005233"/>
    </source>
</evidence>
<proteinExistence type="inferred from homology"/>
<dbReference type="NCBIfam" id="TIGR02532">
    <property type="entry name" value="IV_pilin_GFxxxE"/>
    <property type="match status" value="1"/>
</dbReference>
<dbReference type="InterPro" id="IPR001082">
    <property type="entry name" value="Pilin"/>
</dbReference>
<dbReference type="Gene3D" id="3.30.700.10">
    <property type="entry name" value="Glycoprotein, Type 4 Pilin"/>
    <property type="match status" value="1"/>
</dbReference>
<dbReference type="Proteomes" id="UP000216173">
    <property type="component" value="Unassembled WGS sequence"/>
</dbReference>
<protein>
    <submittedName>
        <fullName evidence="6">Prepilin-type cleavage/methylation domain-containing protein</fullName>
    </submittedName>
</protein>
<feature type="transmembrane region" description="Helical" evidence="5">
    <location>
        <begin position="12"/>
        <end position="32"/>
    </location>
</feature>
<dbReference type="InterPro" id="IPR012902">
    <property type="entry name" value="N_methyl_site"/>
</dbReference>
<evidence type="ECO:0000256" key="2">
    <source>
        <dbReference type="ARBA" id="ARBA00011156"/>
    </source>
</evidence>
<dbReference type="InterPro" id="IPR000983">
    <property type="entry name" value="Bac_GSPG_pilin"/>
</dbReference>
<name>A0A271VSM2_VIBMT</name>
<dbReference type="GO" id="GO:0044096">
    <property type="term" value="C:type IV pilus"/>
    <property type="evidence" value="ECO:0007669"/>
    <property type="project" value="TreeGrafter"/>
</dbReference>
<dbReference type="PROSITE" id="PS00409">
    <property type="entry name" value="PROKAR_NTER_METHYL"/>
    <property type="match status" value="1"/>
</dbReference>
<keyword evidence="3" id="KW-0488">Methylation</keyword>
<dbReference type="AlphaFoldDB" id="A0A271VSM2"/>
<dbReference type="PANTHER" id="PTHR30093">
    <property type="entry name" value="GENERAL SECRETION PATHWAY PROTEIN G"/>
    <property type="match status" value="1"/>
</dbReference>
<keyword evidence="5" id="KW-0812">Transmembrane</keyword>
<keyword evidence="4" id="KW-0281">Fimbrium</keyword>
<evidence type="ECO:0000256" key="4">
    <source>
        <dbReference type="RuleBase" id="RU000389"/>
    </source>
</evidence>
<dbReference type="PRINTS" id="PR00813">
    <property type="entry name" value="BCTERIALGSPG"/>
</dbReference>
<organism evidence="6 7">
    <name type="scientific">Vibrio metoecus</name>
    <dbReference type="NCBI Taxonomy" id="1481663"/>
    <lineage>
        <taxon>Bacteria</taxon>
        <taxon>Pseudomonadati</taxon>
        <taxon>Pseudomonadota</taxon>
        <taxon>Gammaproteobacteria</taxon>
        <taxon>Vibrionales</taxon>
        <taxon>Vibrionaceae</taxon>
        <taxon>Vibrio</taxon>
    </lineage>
</organism>
<dbReference type="InterPro" id="IPR045584">
    <property type="entry name" value="Pilin-like"/>
</dbReference>
<evidence type="ECO:0000256" key="5">
    <source>
        <dbReference type="SAM" id="Phobius"/>
    </source>
</evidence>
<keyword evidence="5" id="KW-0472">Membrane</keyword>
<reference evidence="7" key="1">
    <citation type="submission" date="2017-07" db="EMBL/GenBank/DDBJ databases">
        <authorList>
            <person name="Boucher Y."/>
            <person name="Orata F.D."/>
        </authorList>
    </citation>
    <scope>NUCLEOTIDE SEQUENCE [LARGE SCALE GENOMIC DNA]</scope>
    <source>
        <strain evidence="7">OYP9E10</strain>
    </source>
</reference>
<dbReference type="GO" id="GO:0015628">
    <property type="term" value="P:protein secretion by the type II secretion system"/>
    <property type="evidence" value="ECO:0007669"/>
    <property type="project" value="InterPro"/>
</dbReference>
<evidence type="ECO:0000256" key="3">
    <source>
        <dbReference type="ARBA" id="ARBA00022481"/>
    </source>
</evidence>
<comment type="caution">
    <text evidence="6">The sequence shown here is derived from an EMBL/GenBank/DDBJ whole genome shotgun (WGS) entry which is preliminary data.</text>
</comment>
<dbReference type="GO" id="GO:0007155">
    <property type="term" value="P:cell adhesion"/>
    <property type="evidence" value="ECO:0007669"/>
    <property type="project" value="InterPro"/>
</dbReference>
<dbReference type="Pfam" id="PF07963">
    <property type="entry name" value="N_methyl"/>
    <property type="match status" value="1"/>
</dbReference>
<dbReference type="PANTHER" id="PTHR30093:SF34">
    <property type="entry name" value="PREPILIN PEPTIDASE-DEPENDENT PROTEIN D"/>
    <property type="match status" value="1"/>
</dbReference>
<comment type="subunit">
    <text evidence="2">The pili are polar flexible filaments of about 5.4 nanometers diameter and 2.5 micrometers average length; they consist of only a single polypeptide chain arranged in a helical configuration of five subunits per turn in the assembled pilus.</text>
</comment>
<dbReference type="SUPFAM" id="SSF54523">
    <property type="entry name" value="Pili subunits"/>
    <property type="match status" value="1"/>
</dbReference>
<dbReference type="Pfam" id="PF00114">
    <property type="entry name" value="Pilin"/>
    <property type="match status" value="1"/>
</dbReference>